<dbReference type="Gene3D" id="3.40.228.10">
    <property type="entry name" value="Dimethylsulfoxide Reductase, domain 2"/>
    <property type="match status" value="1"/>
</dbReference>
<sequence>MRIGGDLATIKGLIKHVIERDDVARSRGEPAIIAHAFIAQHTGGYDAFAAAASISGALHAVVLARPGQAIG</sequence>
<dbReference type="EMBL" id="FR854092">
    <property type="protein sequence ID" value="CCA87381.1"/>
    <property type="molecule type" value="Genomic_DNA"/>
</dbReference>
<dbReference type="SUPFAM" id="SSF53706">
    <property type="entry name" value="Formate dehydrogenase/DMSO reductase, domains 1-3"/>
    <property type="match status" value="1"/>
</dbReference>
<reference evidence="1" key="2">
    <citation type="submission" date="2011-04" db="EMBL/GenBank/DDBJ databases">
        <authorList>
            <person name="Genoscope - CEA"/>
        </authorList>
    </citation>
    <scope>NUCLEOTIDE SEQUENCE</scope>
    <source>
        <strain evidence="1">R24</strain>
    </source>
</reference>
<evidence type="ECO:0000313" key="1">
    <source>
        <dbReference type="EMBL" id="CCA87381.1"/>
    </source>
</evidence>
<dbReference type="AlphaFoldDB" id="G3ACS6"/>
<proteinExistence type="predicted"/>
<gene>
    <name evidence="1" type="ORF">RALSY_mp30714</name>
</gene>
<reference evidence="1" key="1">
    <citation type="journal article" date="2011" name="PLoS ONE">
        <title>Ralstonia syzygii, the Blood Disease Bacterium and some Asian R. solanacearum strains form a single genomic species despite divergent lifestyles.</title>
        <authorList>
            <person name="Remenant B."/>
            <person name="de Cambiaire J.C."/>
            <person name="Cellier G."/>
            <person name="Jacobs J.M."/>
            <person name="Mangenot S."/>
            <person name="Barbe V."/>
            <person name="Lajus A."/>
            <person name="Vallenet D."/>
            <person name="Medigue C."/>
            <person name="Fegan M."/>
            <person name="Allen C."/>
            <person name="Prior P."/>
        </authorList>
    </citation>
    <scope>NUCLEOTIDE SEQUENCE</scope>
    <source>
        <strain evidence="1">R24</strain>
    </source>
</reference>
<name>G3ACS6_9RALS</name>
<protein>
    <submittedName>
        <fullName evidence="1">Uncharacterized protein</fullName>
    </submittedName>
</protein>
<accession>G3ACS6</accession>
<organism evidence="1">
    <name type="scientific">Ralstonia syzygii R24</name>
    <dbReference type="NCBI Taxonomy" id="907261"/>
    <lineage>
        <taxon>Bacteria</taxon>
        <taxon>Pseudomonadati</taxon>
        <taxon>Pseudomonadota</taxon>
        <taxon>Betaproteobacteria</taxon>
        <taxon>Burkholderiales</taxon>
        <taxon>Burkholderiaceae</taxon>
        <taxon>Ralstonia</taxon>
        <taxon>Ralstonia solanacearum species complex</taxon>
    </lineage>
</organism>